<evidence type="ECO:0000256" key="1">
    <source>
        <dbReference type="ARBA" id="ARBA00007409"/>
    </source>
</evidence>
<dbReference type="KEGG" id="cdep:91084962"/>
<name>A0A1E3IZC7_9TREE</name>
<evidence type="ECO:0000313" key="3">
    <source>
        <dbReference type="Proteomes" id="UP000094043"/>
    </source>
</evidence>
<organism evidence="2 3">
    <name type="scientific">Cryptococcus depauperatus CBS 7841</name>
    <dbReference type="NCBI Taxonomy" id="1295531"/>
    <lineage>
        <taxon>Eukaryota</taxon>
        <taxon>Fungi</taxon>
        <taxon>Dikarya</taxon>
        <taxon>Basidiomycota</taxon>
        <taxon>Agaricomycotina</taxon>
        <taxon>Tremellomycetes</taxon>
        <taxon>Tremellales</taxon>
        <taxon>Cryptococcaceae</taxon>
        <taxon>Cryptococcus</taxon>
    </lineage>
</organism>
<dbReference type="InterPro" id="IPR010987">
    <property type="entry name" value="Glutathione-S-Trfase_C-like"/>
</dbReference>
<gene>
    <name evidence="2" type="ORF">L203_100748</name>
</gene>
<protein>
    <submittedName>
        <fullName evidence="2">Uncharacterized protein</fullName>
    </submittedName>
</protein>
<evidence type="ECO:0000313" key="2">
    <source>
        <dbReference type="EMBL" id="WVN85599.1"/>
    </source>
</evidence>
<dbReference type="VEuPathDB" id="FungiDB:L203_00537"/>
<dbReference type="InterPro" id="IPR036249">
    <property type="entry name" value="Thioredoxin-like_sf"/>
</dbReference>
<dbReference type="Proteomes" id="UP000094043">
    <property type="component" value="Chromosome 1"/>
</dbReference>
<dbReference type="EMBL" id="CP143784">
    <property type="protein sequence ID" value="WVN85599.1"/>
    <property type="molecule type" value="Genomic_DNA"/>
</dbReference>
<dbReference type="PANTHER" id="PTHR44051:SF9">
    <property type="entry name" value="GLUTATHIONE S-TRANSFERASE 1"/>
    <property type="match status" value="1"/>
</dbReference>
<dbReference type="InterPro" id="IPR004045">
    <property type="entry name" value="Glutathione_S-Trfase_N"/>
</dbReference>
<reference evidence="2" key="3">
    <citation type="submission" date="2024-01" db="EMBL/GenBank/DDBJ databases">
        <authorList>
            <person name="Coelho M.A."/>
            <person name="David-Palma M."/>
            <person name="Shea T."/>
            <person name="Sun S."/>
            <person name="Cuomo C.A."/>
            <person name="Heitman J."/>
        </authorList>
    </citation>
    <scope>NUCLEOTIDE SEQUENCE</scope>
    <source>
        <strain evidence="2">CBS 7841</strain>
    </source>
</reference>
<comment type="similarity">
    <text evidence="1">Belongs to the GST superfamily.</text>
</comment>
<dbReference type="PROSITE" id="PS50404">
    <property type="entry name" value="GST_NTER"/>
    <property type="match status" value="1"/>
</dbReference>
<dbReference type="OrthoDB" id="2098326at2759"/>
<dbReference type="PROSITE" id="PS50405">
    <property type="entry name" value="GST_CTER"/>
    <property type="match status" value="1"/>
</dbReference>
<dbReference type="InterPro" id="IPR036282">
    <property type="entry name" value="Glutathione-S-Trfase_C_sf"/>
</dbReference>
<accession>A0A1E3IZC7</accession>
<keyword evidence="3" id="KW-1185">Reference proteome</keyword>
<proteinExistence type="inferred from homology"/>
<dbReference type="Pfam" id="PF13417">
    <property type="entry name" value="GST_N_3"/>
    <property type="match status" value="1"/>
</dbReference>
<reference evidence="2" key="1">
    <citation type="submission" date="2016-06" db="EMBL/GenBank/DDBJ databases">
        <authorList>
            <person name="Cuomo C."/>
            <person name="Litvintseva A."/>
            <person name="Heitman J."/>
            <person name="Chen Y."/>
            <person name="Sun S."/>
            <person name="Springer D."/>
            <person name="Dromer F."/>
            <person name="Young S."/>
            <person name="Zeng Q."/>
            <person name="Chapman S."/>
            <person name="Gujja S."/>
            <person name="Saif S."/>
            <person name="Birren B."/>
        </authorList>
    </citation>
    <scope>NUCLEOTIDE SEQUENCE</scope>
    <source>
        <strain evidence="2">CBS 7841</strain>
    </source>
</reference>
<dbReference type="SUPFAM" id="SSF52833">
    <property type="entry name" value="Thioredoxin-like"/>
    <property type="match status" value="1"/>
</dbReference>
<sequence length="249" mass="28104">MAHTITLHHLNASRSNRIFWVLEELNLPYKVQVHFRLPTKRAPPSLKQVSPLGRAPALELDGDLLTESAYIVHTLLSLPEVQKAAKDDEIDVQTENTKDDIFWSHFAEGSQLNLLQAIGTIGATSQVWRKGGLPGLPELSEEQKSGIEKYSGWLTTIFFKDAAQNTFDLAESFLEKQDTIFFSGTNKPGEGDFMMFFAIHSLFDSTWPGLAFNVGPNLKKWHETVLARPAAQRALEREKKEEEQNKSRI</sequence>
<dbReference type="Gene3D" id="3.40.30.10">
    <property type="entry name" value="Glutaredoxin"/>
    <property type="match status" value="1"/>
</dbReference>
<dbReference type="AlphaFoldDB" id="A0A1E3IZC7"/>
<reference evidence="2" key="2">
    <citation type="journal article" date="2022" name="Elife">
        <title>Obligate sexual reproduction of a homothallic fungus closely related to the Cryptococcus pathogenic species complex.</title>
        <authorList>
            <person name="Passer A.R."/>
            <person name="Clancey S.A."/>
            <person name="Shea T."/>
            <person name="David-Palma M."/>
            <person name="Averette A.F."/>
            <person name="Boekhout T."/>
            <person name="Porcel B.M."/>
            <person name="Nowrousian M."/>
            <person name="Cuomo C.A."/>
            <person name="Sun S."/>
            <person name="Heitman J."/>
            <person name="Coelho M.A."/>
        </authorList>
    </citation>
    <scope>NUCLEOTIDE SEQUENCE</scope>
    <source>
        <strain evidence="2">CBS 7841</strain>
    </source>
</reference>
<dbReference type="SUPFAM" id="SSF47616">
    <property type="entry name" value="GST C-terminal domain-like"/>
    <property type="match status" value="1"/>
</dbReference>
<dbReference type="CDD" id="cd03046">
    <property type="entry name" value="GST_N_GTT1_like"/>
    <property type="match status" value="1"/>
</dbReference>
<dbReference type="GeneID" id="91084962"/>
<dbReference type="PANTHER" id="PTHR44051">
    <property type="entry name" value="GLUTATHIONE S-TRANSFERASE-RELATED"/>
    <property type="match status" value="1"/>
</dbReference>
<dbReference type="RefSeq" id="XP_066066299.1">
    <property type="nucleotide sequence ID" value="XM_066210202.1"/>
</dbReference>